<evidence type="ECO:0000256" key="6">
    <source>
        <dbReference type="ARBA" id="ARBA00023136"/>
    </source>
</evidence>
<dbReference type="PRINTS" id="PR01837">
    <property type="entry name" value="MGTCSAPBPROT"/>
</dbReference>
<feature type="transmembrane region" description="Helical" evidence="7">
    <location>
        <begin position="62"/>
        <end position="80"/>
    </location>
</feature>
<evidence type="ECO:0000256" key="5">
    <source>
        <dbReference type="ARBA" id="ARBA00022989"/>
    </source>
</evidence>
<evidence type="ECO:0000256" key="1">
    <source>
        <dbReference type="ARBA" id="ARBA00004651"/>
    </source>
</evidence>
<keyword evidence="6 7" id="KW-0472">Membrane</keyword>
<comment type="subcellular location">
    <subcellularLocation>
        <location evidence="1">Cell membrane</location>
        <topology evidence="1">Multi-pass membrane protein</topology>
    </subcellularLocation>
</comment>
<feature type="transmembrane region" description="Helical" evidence="7">
    <location>
        <begin position="92"/>
        <end position="122"/>
    </location>
</feature>
<keyword evidence="11" id="KW-1185">Reference proteome</keyword>
<dbReference type="Proteomes" id="UP000326169">
    <property type="component" value="Unassembled WGS sequence"/>
</dbReference>
<dbReference type="Pfam" id="PF02308">
    <property type="entry name" value="MgtC"/>
    <property type="match status" value="1"/>
</dbReference>
<comment type="caution">
    <text evidence="10">The sequence shown here is derived from an EMBL/GenBank/DDBJ whole genome shotgun (WGS) entry which is preliminary data.</text>
</comment>
<organism evidence="10 11">
    <name type="scientific">Limnospira platensis NIES-46</name>
    <dbReference type="NCBI Taxonomy" id="1236695"/>
    <lineage>
        <taxon>Bacteria</taxon>
        <taxon>Bacillati</taxon>
        <taxon>Cyanobacteriota</taxon>
        <taxon>Cyanophyceae</taxon>
        <taxon>Oscillatoriophycideae</taxon>
        <taxon>Oscillatoriales</taxon>
        <taxon>Sirenicapillariaceae</taxon>
        <taxon>Limnospira</taxon>
    </lineage>
</organism>
<name>A0A5M3T5X5_LIMPL</name>
<proteinExistence type="inferred from homology"/>
<feature type="domain" description="MgtC/SapB/SrpB/YhiD N-terminal" evidence="8">
    <location>
        <begin position="10"/>
        <end position="130"/>
    </location>
</feature>
<evidence type="ECO:0000259" key="9">
    <source>
        <dbReference type="Pfam" id="PF21770"/>
    </source>
</evidence>
<dbReference type="InterPro" id="IPR003416">
    <property type="entry name" value="MgtC/SapB/SrpB/YhiD_fam"/>
</dbReference>
<protein>
    <submittedName>
        <fullName evidence="10">MgtC family protein</fullName>
    </submittedName>
</protein>
<dbReference type="InterPro" id="IPR048640">
    <property type="entry name" value="MgtC-like_C"/>
</dbReference>
<sequence>MEWTETLLRLTVAFLLGSALGIERQWRQRMAGLRTNTLVATGASMFVILSVMTPGEGSPTRIAAQVVSGIGFLAGGVILKEGLTVKGLNTAATIWCAAAIGTLSGAGFFSQAFMGACAVLIANTVLRPLSLRINQQPTEWTELEFYYLCSLVCRGDEEAHIRVLLLDALGKMNKIKLRSLRSQDLDDFNNLVEVEAQIIAQNRDDNLLEQIISRLSLEPSVKSVSWRILEQDYDE</sequence>
<comment type="similarity">
    <text evidence="2">Belongs to the MgtC/SapB family.</text>
</comment>
<feature type="transmembrane region" description="Helical" evidence="7">
    <location>
        <begin position="37"/>
        <end position="55"/>
    </location>
</feature>
<dbReference type="InterPro" id="IPR049177">
    <property type="entry name" value="MgtC_SapB_SrpB_YhiD_N"/>
</dbReference>
<dbReference type="PANTHER" id="PTHR33778">
    <property type="entry name" value="PROTEIN MGTC"/>
    <property type="match status" value="1"/>
</dbReference>
<evidence type="ECO:0000313" key="11">
    <source>
        <dbReference type="Proteomes" id="UP000326169"/>
    </source>
</evidence>
<reference evidence="10 11" key="1">
    <citation type="journal article" date="2019" name="J Genomics">
        <title>The Draft Genome of a Hydrogen-producing Cyanobacterium, Arthrospira platensis NIES-46.</title>
        <authorList>
            <person name="Suzuki S."/>
            <person name="Yamaguchi H."/>
            <person name="Kawachi M."/>
        </authorList>
    </citation>
    <scope>NUCLEOTIDE SEQUENCE [LARGE SCALE GENOMIC DNA]</scope>
    <source>
        <strain evidence="10 11">NIES-46</strain>
    </source>
</reference>
<dbReference type="Pfam" id="PF21770">
    <property type="entry name" value="MgtC_SapB_C"/>
    <property type="match status" value="1"/>
</dbReference>
<gene>
    <name evidence="10" type="ORF">NIES46_14580</name>
</gene>
<evidence type="ECO:0000256" key="7">
    <source>
        <dbReference type="SAM" id="Phobius"/>
    </source>
</evidence>
<evidence type="ECO:0000256" key="4">
    <source>
        <dbReference type="ARBA" id="ARBA00022692"/>
    </source>
</evidence>
<evidence type="ECO:0000256" key="2">
    <source>
        <dbReference type="ARBA" id="ARBA00009298"/>
    </source>
</evidence>
<keyword evidence="5 7" id="KW-1133">Transmembrane helix</keyword>
<dbReference type="EMBL" id="BIMW01000073">
    <property type="protein sequence ID" value="GCE93408.1"/>
    <property type="molecule type" value="Genomic_DNA"/>
</dbReference>
<dbReference type="GeneID" id="301682337"/>
<evidence type="ECO:0000313" key="10">
    <source>
        <dbReference type="EMBL" id="GCE93408.1"/>
    </source>
</evidence>
<evidence type="ECO:0000259" key="8">
    <source>
        <dbReference type="Pfam" id="PF02308"/>
    </source>
</evidence>
<dbReference type="RefSeq" id="WP_014276682.1">
    <property type="nucleotide sequence ID" value="NZ_BIMW01000073.1"/>
</dbReference>
<feature type="domain" description="MgtC-like C-terminal" evidence="9">
    <location>
        <begin position="147"/>
        <end position="226"/>
    </location>
</feature>
<evidence type="ECO:0000256" key="3">
    <source>
        <dbReference type="ARBA" id="ARBA00022475"/>
    </source>
</evidence>
<accession>A0A5M3T5X5</accession>
<dbReference type="PANTHER" id="PTHR33778:SF3">
    <property type="entry name" value="PROTEIN MGTC"/>
    <property type="match status" value="1"/>
</dbReference>
<dbReference type="Gene3D" id="3.30.70.260">
    <property type="match status" value="1"/>
</dbReference>
<keyword evidence="3" id="KW-1003">Cell membrane</keyword>
<keyword evidence="4 7" id="KW-0812">Transmembrane</keyword>